<proteinExistence type="predicted"/>
<dbReference type="OrthoDB" id="1368at2759"/>
<evidence type="ECO:0000256" key="7">
    <source>
        <dbReference type="ARBA" id="ARBA00023136"/>
    </source>
</evidence>
<dbReference type="PANTHER" id="PTHR33281:SF19">
    <property type="entry name" value="VOLTAGE-DEPENDENT ANION CHANNEL-FORMING PROTEIN YNEE"/>
    <property type="match status" value="1"/>
</dbReference>
<evidence type="ECO:0000313" key="11">
    <source>
        <dbReference type="Proteomes" id="UP000018144"/>
    </source>
</evidence>
<dbReference type="eggNOG" id="ENOG502RZS9">
    <property type="taxonomic scope" value="Eukaryota"/>
</dbReference>
<evidence type="ECO:0000256" key="4">
    <source>
        <dbReference type="ARBA" id="ARBA00022692"/>
    </source>
</evidence>
<evidence type="ECO:0000256" key="8">
    <source>
        <dbReference type="SAM" id="MobiDB-lite"/>
    </source>
</evidence>
<feature type="transmembrane region" description="Helical" evidence="9">
    <location>
        <begin position="177"/>
        <end position="197"/>
    </location>
</feature>
<keyword evidence="2" id="KW-0813">Transport</keyword>
<dbReference type="EMBL" id="HF935217">
    <property type="protein sequence ID" value="CCX04781.1"/>
    <property type="molecule type" value="Genomic_DNA"/>
</dbReference>
<evidence type="ECO:0000256" key="1">
    <source>
        <dbReference type="ARBA" id="ARBA00004651"/>
    </source>
</evidence>
<keyword evidence="5 9" id="KW-1133">Transmembrane helix</keyword>
<dbReference type="OMA" id="FEPYTAY"/>
<gene>
    <name evidence="10" type="ORF">PCON_03672</name>
</gene>
<dbReference type="InterPro" id="IPR044669">
    <property type="entry name" value="YneE/VCCN1/2-like"/>
</dbReference>
<keyword evidence="3" id="KW-1003">Cell membrane</keyword>
<dbReference type="GO" id="GO:0005886">
    <property type="term" value="C:plasma membrane"/>
    <property type="evidence" value="ECO:0007669"/>
    <property type="project" value="UniProtKB-SubCell"/>
</dbReference>
<evidence type="ECO:0000256" key="3">
    <source>
        <dbReference type="ARBA" id="ARBA00022475"/>
    </source>
</evidence>
<accession>U4KV76</accession>
<evidence type="ECO:0000256" key="9">
    <source>
        <dbReference type="SAM" id="Phobius"/>
    </source>
</evidence>
<feature type="region of interest" description="Disordered" evidence="8">
    <location>
        <begin position="536"/>
        <end position="567"/>
    </location>
</feature>
<dbReference type="PANTHER" id="PTHR33281">
    <property type="entry name" value="UPF0187 PROTEIN YNEE"/>
    <property type="match status" value="1"/>
</dbReference>
<feature type="compositionally biased region" description="Basic and acidic residues" evidence="8">
    <location>
        <begin position="537"/>
        <end position="567"/>
    </location>
</feature>
<evidence type="ECO:0000256" key="2">
    <source>
        <dbReference type="ARBA" id="ARBA00022448"/>
    </source>
</evidence>
<name>U4KV76_PYROM</name>
<dbReference type="Proteomes" id="UP000018144">
    <property type="component" value="Unassembled WGS sequence"/>
</dbReference>
<organism evidence="10 11">
    <name type="scientific">Pyronema omphalodes (strain CBS 100304)</name>
    <name type="common">Pyronema confluens</name>
    <dbReference type="NCBI Taxonomy" id="1076935"/>
    <lineage>
        <taxon>Eukaryota</taxon>
        <taxon>Fungi</taxon>
        <taxon>Dikarya</taxon>
        <taxon>Ascomycota</taxon>
        <taxon>Pezizomycotina</taxon>
        <taxon>Pezizomycetes</taxon>
        <taxon>Pezizales</taxon>
        <taxon>Pyronemataceae</taxon>
        <taxon>Pyronema</taxon>
    </lineage>
</organism>
<keyword evidence="7 9" id="KW-0472">Membrane</keyword>
<comment type="subcellular location">
    <subcellularLocation>
        <location evidence="1">Cell membrane</location>
        <topology evidence="1">Multi-pass membrane protein</topology>
    </subcellularLocation>
</comment>
<reference evidence="10 11" key="1">
    <citation type="journal article" date="2013" name="PLoS Genet.">
        <title>The genome and development-dependent transcriptomes of Pyronema confluens: a window into fungal evolution.</title>
        <authorList>
            <person name="Traeger S."/>
            <person name="Altegoer F."/>
            <person name="Freitag M."/>
            <person name="Gabaldon T."/>
            <person name="Kempken F."/>
            <person name="Kumar A."/>
            <person name="Marcet-Houben M."/>
            <person name="Poggeler S."/>
            <person name="Stajich J.E."/>
            <person name="Nowrousian M."/>
        </authorList>
    </citation>
    <scope>NUCLEOTIDE SEQUENCE [LARGE SCALE GENOMIC DNA]</scope>
    <source>
        <strain evidence="11">CBS 100304</strain>
        <tissue evidence="10">Vegetative mycelium</tissue>
    </source>
</reference>
<feature type="transmembrane region" description="Helical" evidence="9">
    <location>
        <begin position="422"/>
        <end position="443"/>
    </location>
</feature>
<dbReference type="GO" id="GO:0005254">
    <property type="term" value="F:chloride channel activity"/>
    <property type="evidence" value="ECO:0007669"/>
    <property type="project" value="InterPro"/>
</dbReference>
<evidence type="ECO:0000256" key="6">
    <source>
        <dbReference type="ARBA" id="ARBA00023065"/>
    </source>
</evidence>
<keyword evidence="11" id="KW-1185">Reference proteome</keyword>
<feature type="compositionally biased region" description="Polar residues" evidence="8">
    <location>
        <begin position="37"/>
        <end position="52"/>
    </location>
</feature>
<feature type="compositionally biased region" description="Low complexity" evidence="8">
    <location>
        <begin position="54"/>
        <end position="79"/>
    </location>
</feature>
<sequence length="567" mass="62961">MGEGDVSPPPSIPRTPHRPENISTTGGFHHIERPLSSAHSLPNGTNGASRRLSTAHSAATANGANGTANGTANVTANNSRLSVDEQTVNNSTYEGSEPIDHVLSQRMATHSLGTTGRRNSWDLDDYFTGPMDPAKHSKFPFFLRLHGSILPKLILPILFIAGWSCAIVAISKYVHKLAVDSVLLTVLGFVVALALSFRSTTAYERYNEGRKYWALLTLHGRQLAHLIWIHRKEREGPLEKEDILGKLSAINLILAFAQSCKHRLRHEIEYDYIDLKPLIDPLDTFAKAAHDSDPPAESHNRIRAENGAKRVTWGEFLGISFLQTNPRKVYKVAAKQGKQHGNLPYEIMAYMGQYIKNSMDEGCFESAIMQGQVYNAFNNLMDAYGGCDRVLQTPLPLAYNIAISQITWLYVLVLPFQLFSKLGWVAVPGTVVAAYIILGLAAIGREIEDPFGDDVNDLDLDRYCQSLQYDLNVMTSRPGSNKPKSWMESDLNKPLWPYSVSGYNSWKNRSVQEIRQALRGKVSHQASVVREQVFASGEREEGGEERGCLRGGDDGISERKQGDLWGI</sequence>
<keyword evidence="6" id="KW-0406">Ion transport</keyword>
<evidence type="ECO:0000256" key="5">
    <source>
        <dbReference type="ARBA" id="ARBA00022989"/>
    </source>
</evidence>
<feature type="transmembrane region" description="Helical" evidence="9">
    <location>
        <begin position="153"/>
        <end position="171"/>
    </location>
</feature>
<dbReference type="AlphaFoldDB" id="U4KV76"/>
<dbReference type="STRING" id="1076935.U4KV76"/>
<keyword evidence="4 9" id="KW-0812">Transmembrane</keyword>
<dbReference type="Pfam" id="PF25539">
    <property type="entry name" value="Bestrophin_2"/>
    <property type="match status" value="1"/>
</dbReference>
<protein>
    <submittedName>
        <fullName evidence="10">Similar to UPF0187 protein sll1024 acc. no. P72926</fullName>
    </submittedName>
</protein>
<feature type="region of interest" description="Disordered" evidence="8">
    <location>
        <begin position="1"/>
        <end position="82"/>
    </location>
</feature>
<evidence type="ECO:0000313" key="10">
    <source>
        <dbReference type="EMBL" id="CCX04781.1"/>
    </source>
</evidence>